<accession>A0AA36F1M6</accession>
<name>A0AA36F1M6_OCTVU</name>
<proteinExistence type="predicted"/>
<dbReference type="Proteomes" id="UP001162480">
    <property type="component" value="Chromosome 3"/>
</dbReference>
<evidence type="ECO:0000313" key="2">
    <source>
        <dbReference type="Proteomes" id="UP001162480"/>
    </source>
</evidence>
<organism evidence="1 2">
    <name type="scientific">Octopus vulgaris</name>
    <name type="common">Common octopus</name>
    <dbReference type="NCBI Taxonomy" id="6645"/>
    <lineage>
        <taxon>Eukaryota</taxon>
        <taxon>Metazoa</taxon>
        <taxon>Spiralia</taxon>
        <taxon>Lophotrochozoa</taxon>
        <taxon>Mollusca</taxon>
        <taxon>Cephalopoda</taxon>
        <taxon>Coleoidea</taxon>
        <taxon>Octopodiformes</taxon>
        <taxon>Octopoda</taxon>
        <taxon>Incirrata</taxon>
        <taxon>Octopodidae</taxon>
        <taxon>Octopus</taxon>
    </lineage>
</organism>
<gene>
    <name evidence="1" type="ORF">OCTVUL_1B017008</name>
</gene>
<protein>
    <submittedName>
        <fullName evidence="1">Uncharacterized protein</fullName>
    </submittedName>
</protein>
<dbReference type="EMBL" id="OX597816">
    <property type="protein sequence ID" value="CAI9719513.1"/>
    <property type="molecule type" value="Genomic_DNA"/>
</dbReference>
<reference evidence="1" key="1">
    <citation type="submission" date="2023-08" db="EMBL/GenBank/DDBJ databases">
        <authorList>
            <person name="Alioto T."/>
            <person name="Alioto T."/>
            <person name="Gomez Garrido J."/>
        </authorList>
    </citation>
    <scope>NUCLEOTIDE SEQUENCE</scope>
</reference>
<sequence>MTLLADEVCDAESLLYNLERAAKDVTTTSGKSLKYIDEFIYLTSKIAKEGLSTSDVHIRIGKVWATLDYQWSGNLSFH</sequence>
<keyword evidence="2" id="KW-1185">Reference proteome</keyword>
<evidence type="ECO:0000313" key="1">
    <source>
        <dbReference type="EMBL" id="CAI9719513.1"/>
    </source>
</evidence>
<dbReference type="AlphaFoldDB" id="A0AA36F1M6"/>